<gene>
    <name evidence="2" type="ORF">DFQ27_003322</name>
</gene>
<dbReference type="Gene3D" id="1.10.472.50">
    <property type="entry name" value="HD-domain/PDEase-like"/>
    <property type="match status" value="1"/>
</dbReference>
<evidence type="ECO:0000313" key="3">
    <source>
        <dbReference type="Proteomes" id="UP000807716"/>
    </source>
</evidence>
<dbReference type="PANTHER" id="PTHR33594:SF1">
    <property type="entry name" value="HD_PDEASE DOMAIN-CONTAINING PROTEIN"/>
    <property type="match status" value="1"/>
</dbReference>
<protein>
    <recommendedName>
        <fullName evidence="1">HD/PDEase domain-containing protein</fullName>
    </recommendedName>
</protein>
<comment type="caution">
    <text evidence="2">The sequence shown here is derived from an EMBL/GenBank/DDBJ whole genome shotgun (WGS) entry which is preliminary data.</text>
</comment>
<dbReference type="Pfam" id="PF01966">
    <property type="entry name" value="HD"/>
    <property type="match status" value="1"/>
</dbReference>
<dbReference type="SUPFAM" id="SSF109604">
    <property type="entry name" value="HD-domain/PDEase-like"/>
    <property type="match status" value="1"/>
</dbReference>
<feature type="domain" description="HD/PDEase" evidence="1">
    <location>
        <begin position="22"/>
        <end position="147"/>
    </location>
</feature>
<name>A0A9P6U649_9FUNG</name>
<reference evidence="2" key="1">
    <citation type="journal article" date="2020" name="Fungal Divers.">
        <title>Resolving the Mortierellaceae phylogeny through synthesis of multi-gene phylogenetics and phylogenomics.</title>
        <authorList>
            <person name="Vandepol N."/>
            <person name="Liber J."/>
            <person name="Desiro A."/>
            <person name="Na H."/>
            <person name="Kennedy M."/>
            <person name="Barry K."/>
            <person name="Grigoriev I.V."/>
            <person name="Miller A.N."/>
            <person name="O'Donnell K."/>
            <person name="Stajich J.E."/>
            <person name="Bonito G."/>
        </authorList>
    </citation>
    <scope>NUCLEOTIDE SEQUENCE</scope>
    <source>
        <strain evidence="2">BC1065</strain>
    </source>
</reference>
<dbReference type="Gene3D" id="1.20.58.1910">
    <property type="match status" value="1"/>
</dbReference>
<organism evidence="2 3">
    <name type="scientific">Actinomortierella ambigua</name>
    <dbReference type="NCBI Taxonomy" id="1343610"/>
    <lineage>
        <taxon>Eukaryota</taxon>
        <taxon>Fungi</taxon>
        <taxon>Fungi incertae sedis</taxon>
        <taxon>Mucoromycota</taxon>
        <taxon>Mortierellomycotina</taxon>
        <taxon>Mortierellomycetes</taxon>
        <taxon>Mortierellales</taxon>
        <taxon>Mortierellaceae</taxon>
        <taxon>Actinomortierella</taxon>
    </lineage>
</organism>
<dbReference type="InterPro" id="IPR003607">
    <property type="entry name" value="HD/PDEase_dom"/>
</dbReference>
<accession>A0A9P6U649</accession>
<dbReference type="EMBL" id="JAAAJB010000237">
    <property type="protein sequence ID" value="KAG0260804.1"/>
    <property type="molecule type" value="Genomic_DNA"/>
</dbReference>
<dbReference type="CDD" id="cd00077">
    <property type="entry name" value="HDc"/>
    <property type="match status" value="1"/>
</dbReference>
<evidence type="ECO:0000259" key="1">
    <source>
        <dbReference type="SMART" id="SM00471"/>
    </source>
</evidence>
<dbReference type="OrthoDB" id="16547at2759"/>
<keyword evidence="3" id="KW-1185">Reference proteome</keyword>
<sequence>MAQPEIRTPAEELVKQHMAAYDPSHDWFHVDRVRRQALKIARDEKERGAEVDMEVVEIAALFHDIGDFKYQKEGDPSGREIILDFLGKHHFDSRKAELVAKIVENVSFRKELAGIKDVWRDTCTELHIVQDADKLDAIGAFGIMRCAAYSGFKNRPLYDPNEQAQHNMTYEQYQAQTKANVGCAISHFHEKLFRLKDMMKTPSGKAMAQKRHDMMVYFVQNIEQEYSMDE</sequence>
<dbReference type="AlphaFoldDB" id="A0A9P6U649"/>
<dbReference type="PANTHER" id="PTHR33594">
    <property type="entry name" value="SUPERFAMILY HYDROLASE, PUTATIVE (AFU_ORTHOLOGUE AFUA_1G03035)-RELATED"/>
    <property type="match status" value="1"/>
</dbReference>
<proteinExistence type="predicted"/>
<dbReference type="Proteomes" id="UP000807716">
    <property type="component" value="Unassembled WGS sequence"/>
</dbReference>
<dbReference type="InterPro" id="IPR006674">
    <property type="entry name" value="HD_domain"/>
</dbReference>
<dbReference type="SMART" id="SM00471">
    <property type="entry name" value="HDc"/>
    <property type="match status" value="1"/>
</dbReference>
<evidence type="ECO:0000313" key="2">
    <source>
        <dbReference type="EMBL" id="KAG0260804.1"/>
    </source>
</evidence>